<dbReference type="SUPFAM" id="SSF53474">
    <property type="entry name" value="alpha/beta-Hydrolases"/>
    <property type="match status" value="1"/>
</dbReference>
<dbReference type="InterPro" id="IPR029058">
    <property type="entry name" value="AB_hydrolase_fold"/>
</dbReference>
<dbReference type="Proteomes" id="UP000770015">
    <property type="component" value="Unassembled WGS sequence"/>
</dbReference>
<evidence type="ECO:0000256" key="1">
    <source>
        <dbReference type="ARBA" id="ARBA00004173"/>
    </source>
</evidence>
<feature type="region of interest" description="Disordered" evidence="7">
    <location>
        <begin position="367"/>
        <end position="391"/>
    </location>
</feature>
<evidence type="ECO:0000313" key="8">
    <source>
        <dbReference type="EMBL" id="KAH6686621.1"/>
    </source>
</evidence>
<evidence type="ECO:0000313" key="9">
    <source>
        <dbReference type="Proteomes" id="UP000770015"/>
    </source>
</evidence>
<sequence>MSSIQRFEFTTVYTHPEATVDIVFLHGLHGSPSRTWRANPTNSDGTAGGVFWPTDLLPKSLEGAPANIILYGYNADLVSTSSNPGGPSQSYMVNHAQNLVTFLTLYRQSLAVASGKPPKVGKTRPILWVVHSLGGILLKAALNYSNGITDYDMDDQRGVYVSTYGMIFLGTPHVGTDLAEWGLLVQRVVDAVVPKKLINTEGVLLKTLRGQSETIVNINHQFNQIKQRFKIHYAYETLKTSLKGIKTMVVEPPDAVDPLPGAVCYGIESTHSDMCRFDSPTAPGYFAVSTGLRDWVLAAPTVIQKRWEFERDQRWRSLCLQVTERFMEMEAPSDNDLHPYPPSIDEASSSGAFTLWNASSPSLLAPPTLRYKSSSGSPPPDAPRPQSSPAD</sequence>
<evidence type="ECO:0000256" key="3">
    <source>
        <dbReference type="ARBA" id="ARBA00004370"/>
    </source>
</evidence>
<evidence type="ECO:0000256" key="4">
    <source>
        <dbReference type="ARBA" id="ARBA00022824"/>
    </source>
</evidence>
<accession>A0A9P8VCB2</accession>
<gene>
    <name evidence="8" type="ORF">F5X68DRAFT_275963</name>
</gene>
<evidence type="ECO:0000256" key="5">
    <source>
        <dbReference type="ARBA" id="ARBA00023128"/>
    </source>
</evidence>
<name>A0A9P8VCB2_9PEZI</name>
<dbReference type="EMBL" id="JAGSXJ010000012">
    <property type="protein sequence ID" value="KAH6686621.1"/>
    <property type="molecule type" value="Genomic_DNA"/>
</dbReference>
<evidence type="ECO:0000256" key="6">
    <source>
        <dbReference type="ARBA" id="ARBA00023136"/>
    </source>
</evidence>
<dbReference type="PANTHER" id="PTHR48182:SF2">
    <property type="entry name" value="PROTEIN SERAC1"/>
    <property type="match status" value="1"/>
</dbReference>
<keyword evidence="6" id="KW-0472">Membrane</keyword>
<dbReference type="GO" id="GO:0005783">
    <property type="term" value="C:endoplasmic reticulum"/>
    <property type="evidence" value="ECO:0007669"/>
    <property type="project" value="UniProtKB-SubCell"/>
</dbReference>
<keyword evidence="5" id="KW-0496">Mitochondrion</keyword>
<dbReference type="Gene3D" id="3.40.50.1820">
    <property type="entry name" value="alpha/beta hydrolase"/>
    <property type="match status" value="1"/>
</dbReference>
<evidence type="ECO:0000256" key="7">
    <source>
        <dbReference type="SAM" id="MobiDB-lite"/>
    </source>
</evidence>
<comment type="caution">
    <text evidence="8">The sequence shown here is derived from an EMBL/GenBank/DDBJ whole genome shotgun (WGS) entry which is preliminary data.</text>
</comment>
<protein>
    <recommendedName>
        <fullName evidence="10">DUF676 domain-containing protein</fullName>
    </recommendedName>
</protein>
<dbReference type="AlphaFoldDB" id="A0A9P8VCB2"/>
<keyword evidence="9" id="KW-1185">Reference proteome</keyword>
<dbReference type="GO" id="GO:0016020">
    <property type="term" value="C:membrane"/>
    <property type="evidence" value="ECO:0007669"/>
    <property type="project" value="UniProtKB-SubCell"/>
</dbReference>
<dbReference type="GO" id="GO:0005739">
    <property type="term" value="C:mitochondrion"/>
    <property type="evidence" value="ECO:0007669"/>
    <property type="project" value="UniProtKB-SubCell"/>
</dbReference>
<comment type="subcellular location">
    <subcellularLocation>
        <location evidence="2">Endoplasmic reticulum</location>
    </subcellularLocation>
    <subcellularLocation>
        <location evidence="3">Membrane</location>
    </subcellularLocation>
    <subcellularLocation>
        <location evidence="1">Mitochondrion</location>
    </subcellularLocation>
</comment>
<dbReference type="InterPro" id="IPR052374">
    <property type="entry name" value="SERAC1"/>
</dbReference>
<dbReference type="OrthoDB" id="5086500at2759"/>
<evidence type="ECO:0008006" key="10">
    <source>
        <dbReference type="Google" id="ProtNLM"/>
    </source>
</evidence>
<evidence type="ECO:0000256" key="2">
    <source>
        <dbReference type="ARBA" id="ARBA00004240"/>
    </source>
</evidence>
<organism evidence="8 9">
    <name type="scientific">Plectosphaerella plurivora</name>
    <dbReference type="NCBI Taxonomy" id="936078"/>
    <lineage>
        <taxon>Eukaryota</taxon>
        <taxon>Fungi</taxon>
        <taxon>Dikarya</taxon>
        <taxon>Ascomycota</taxon>
        <taxon>Pezizomycotina</taxon>
        <taxon>Sordariomycetes</taxon>
        <taxon>Hypocreomycetidae</taxon>
        <taxon>Glomerellales</taxon>
        <taxon>Plectosphaerellaceae</taxon>
        <taxon>Plectosphaerella</taxon>
    </lineage>
</organism>
<keyword evidence="4" id="KW-0256">Endoplasmic reticulum</keyword>
<proteinExistence type="predicted"/>
<reference evidence="8" key="1">
    <citation type="journal article" date="2021" name="Nat. Commun.">
        <title>Genetic determinants of endophytism in the Arabidopsis root mycobiome.</title>
        <authorList>
            <person name="Mesny F."/>
            <person name="Miyauchi S."/>
            <person name="Thiergart T."/>
            <person name="Pickel B."/>
            <person name="Atanasova L."/>
            <person name="Karlsson M."/>
            <person name="Huettel B."/>
            <person name="Barry K.W."/>
            <person name="Haridas S."/>
            <person name="Chen C."/>
            <person name="Bauer D."/>
            <person name="Andreopoulos W."/>
            <person name="Pangilinan J."/>
            <person name="LaButti K."/>
            <person name="Riley R."/>
            <person name="Lipzen A."/>
            <person name="Clum A."/>
            <person name="Drula E."/>
            <person name="Henrissat B."/>
            <person name="Kohler A."/>
            <person name="Grigoriev I.V."/>
            <person name="Martin F.M."/>
            <person name="Hacquard S."/>
        </authorList>
    </citation>
    <scope>NUCLEOTIDE SEQUENCE</scope>
    <source>
        <strain evidence="8">MPI-SDFR-AT-0117</strain>
    </source>
</reference>
<dbReference type="PANTHER" id="PTHR48182">
    <property type="entry name" value="PROTEIN SERAC1"/>
    <property type="match status" value="1"/>
</dbReference>